<dbReference type="Gene3D" id="3.30.300.30">
    <property type="match status" value="1"/>
</dbReference>
<name>A0A6S6S6Z2_9BACT</name>
<dbReference type="Pfam" id="PF00668">
    <property type="entry name" value="Condensation"/>
    <property type="match status" value="1"/>
</dbReference>
<dbReference type="Pfam" id="PF00550">
    <property type="entry name" value="PP-binding"/>
    <property type="match status" value="1"/>
</dbReference>
<dbReference type="Pfam" id="PF00501">
    <property type="entry name" value="AMP-binding"/>
    <property type="match status" value="1"/>
</dbReference>
<dbReference type="InterPro" id="IPR023213">
    <property type="entry name" value="CAT-like_dom_sf"/>
</dbReference>
<dbReference type="GO" id="GO:0031177">
    <property type="term" value="F:phosphopantetheine binding"/>
    <property type="evidence" value="ECO:0007669"/>
    <property type="project" value="InterPro"/>
</dbReference>
<proteinExistence type="inferred from homology"/>
<dbReference type="InterPro" id="IPR020806">
    <property type="entry name" value="PKS_PP-bd"/>
</dbReference>
<protein>
    <submittedName>
        <fullName evidence="5">Non-ribosomal peptide synthetase</fullName>
    </submittedName>
</protein>
<dbReference type="GO" id="GO:0006633">
    <property type="term" value="P:fatty acid biosynthetic process"/>
    <property type="evidence" value="ECO:0007669"/>
    <property type="project" value="TreeGrafter"/>
</dbReference>
<dbReference type="InterPro" id="IPR045851">
    <property type="entry name" value="AMP-bd_C_sf"/>
</dbReference>
<dbReference type="InterPro" id="IPR042099">
    <property type="entry name" value="ANL_N_sf"/>
</dbReference>
<gene>
    <name evidence="5" type="ORF">HELGO_WM10238</name>
</gene>
<dbReference type="GO" id="GO:0005886">
    <property type="term" value="C:plasma membrane"/>
    <property type="evidence" value="ECO:0007669"/>
    <property type="project" value="TreeGrafter"/>
</dbReference>
<evidence type="ECO:0000259" key="4">
    <source>
        <dbReference type="PROSITE" id="PS50075"/>
    </source>
</evidence>
<keyword evidence="2" id="KW-0596">Phosphopantetheine</keyword>
<accession>A0A6S6S6Z2</accession>
<feature type="non-terminal residue" evidence="5">
    <location>
        <position position="1119"/>
    </location>
</feature>
<dbReference type="PROSITE" id="PS50075">
    <property type="entry name" value="CARRIER"/>
    <property type="match status" value="1"/>
</dbReference>
<evidence type="ECO:0000256" key="3">
    <source>
        <dbReference type="ARBA" id="ARBA00022553"/>
    </source>
</evidence>
<sequence length="1119" mass="129632">MSNTLQVYRESNGITGITFITPKEEFLSYRDLATNALKFLTYFNKAGLKKDSKLIFQLSYNKNFVHTFWACVAGGIVAVPVTTGNNDEHRQKLFNIYTLLDDAYLIIDSDFLDKLESFAQRNNLMDIFSEIKSKTIDIRSIELETLALGVSIETNQDDLALIQFSSGSTGEPKGVMISANKIIQNGKGVLETSRISKKDSYLSWFPLTHDMGLMGWHINPILLGVNQVLIETNAFIRRPLLWLDCVTKYKSTVLCSPNFGYRYLLKFLKKKQNWDLSSIRLIYNGAEPISVSLCDEFMQTLAPYGLQATTMYPVYGLAEATLGVTVPKVSEFFKRYHLDIKYLSIGEKVRELETDLEAVTYVSVGSPLVNMEIRITHNNQVLDEDFIGHIEIKSVSVTEGYYNNIEVTNSVIKENGWLDTGDLGFMRDGELILTGRAKDIIIKNGINYYPHDIESICCNVEECELNKVVVIGVRSLNQEDEALVVFVLFKKEMKDFIKIEQEIKKVILRKVGLEIFQVIPVKTIYKTTSGKLQRYKFLSKYNNGEFNEVLKELETFDMQEEIFNPLLEHEQILSVLTKEINALLEGDIRIDKPLFEQGLTSITLIVFKEKVSKILKLDIPTMALFDYPTIKDLSDYLFRQSFNTLVPEIRNRRTIEKNTLEATSFQKRLFILSQFQDSANLYNLSLAWKTTQLDINKCQSIFSELLQVHQSLNLNLYIEEGQVYQKINTHEFLIDTQKISSEDVEDIIVEYIQRPFDLEHDLLFKVLILHHNSDDYLILKTHHTIFDGTSANILMRDFKKLYQNEDIVLPHKNYFDFTLDYKERLNLSLIKKQELFWLDKFKTVPSLLTLPTDNMYPSTRTYKGDKVYFKIDQALTKEIKQVAKEYNISINMLLYASFIILLNKITSQEDITVGIPVTTRADTFHNTVGMFINTLAMRQEINNALSIEAYFKQVKKLFLSTLDNIEYPLEDLVEKLKIKKDLARNMLFDVMFAYEDGAERVMDAFNFQKHEIKDKHSDFDLTLEILDESDSLHCSFQYYTEIFKATTIKRFISYYLKILTEIQENKLLKDIDMIPLEEKHLLESFNKTEKVYPKDKTLIELFEEQVAKTPNNIAVVYEE</sequence>
<dbReference type="SUPFAM" id="SSF47336">
    <property type="entry name" value="ACP-like"/>
    <property type="match status" value="1"/>
</dbReference>
<dbReference type="Gene3D" id="3.30.559.30">
    <property type="entry name" value="Nonribosomal peptide synthetase, condensation domain"/>
    <property type="match status" value="1"/>
</dbReference>
<feature type="domain" description="Carrier" evidence="4">
    <location>
        <begin position="564"/>
        <end position="641"/>
    </location>
</feature>
<comment type="similarity">
    <text evidence="1">Belongs to the ATP-dependent AMP-binding enzyme family.</text>
</comment>
<dbReference type="SUPFAM" id="SSF52777">
    <property type="entry name" value="CoA-dependent acyltransferases"/>
    <property type="match status" value="2"/>
</dbReference>
<dbReference type="PANTHER" id="PTHR22754:SF32">
    <property type="entry name" value="DISCO-INTERACTING PROTEIN 2"/>
    <property type="match status" value="1"/>
</dbReference>
<dbReference type="Gene3D" id="3.40.50.12780">
    <property type="entry name" value="N-terminal domain of ligase-like"/>
    <property type="match status" value="1"/>
</dbReference>
<dbReference type="Gene3D" id="1.10.1200.10">
    <property type="entry name" value="ACP-like"/>
    <property type="match status" value="1"/>
</dbReference>
<reference evidence="5" key="1">
    <citation type="submission" date="2020-01" db="EMBL/GenBank/DDBJ databases">
        <authorList>
            <person name="Meier V. D."/>
            <person name="Meier V D."/>
        </authorList>
    </citation>
    <scope>NUCLEOTIDE SEQUENCE</scope>
    <source>
        <strain evidence="5">HLG_WM_MAG_05</strain>
    </source>
</reference>
<evidence type="ECO:0000256" key="1">
    <source>
        <dbReference type="ARBA" id="ARBA00006432"/>
    </source>
</evidence>
<dbReference type="GO" id="GO:0070566">
    <property type="term" value="F:adenylyltransferase activity"/>
    <property type="evidence" value="ECO:0007669"/>
    <property type="project" value="TreeGrafter"/>
</dbReference>
<dbReference type="Gene3D" id="3.30.559.10">
    <property type="entry name" value="Chloramphenicol acetyltransferase-like domain"/>
    <property type="match status" value="1"/>
</dbReference>
<dbReference type="InterPro" id="IPR020845">
    <property type="entry name" value="AMP-binding_CS"/>
</dbReference>
<keyword evidence="3" id="KW-0597">Phosphoprotein</keyword>
<dbReference type="EMBL" id="CACVAU010000003">
    <property type="protein sequence ID" value="CAA6801207.1"/>
    <property type="molecule type" value="Genomic_DNA"/>
</dbReference>
<evidence type="ECO:0000256" key="2">
    <source>
        <dbReference type="ARBA" id="ARBA00022450"/>
    </source>
</evidence>
<dbReference type="PANTHER" id="PTHR22754">
    <property type="entry name" value="DISCO-INTERACTING PROTEIN 2 DIP2 -RELATED"/>
    <property type="match status" value="1"/>
</dbReference>
<dbReference type="SMART" id="SM00823">
    <property type="entry name" value="PKS_PP"/>
    <property type="match status" value="1"/>
</dbReference>
<dbReference type="InterPro" id="IPR001242">
    <property type="entry name" value="Condensation_dom"/>
</dbReference>
<dbReference type="AlphaFoldDB" id="A0A6S6S6Z2"/>
<dbReference type="PROSITE" id="PS00455">
    <property type="entry name" value="AMP_BINDING"/>
    <property type="match status" value="1"/>
</dbReference>
<dbReference type="InterPro" id="IPR000873">
    <property type="entry name" value="AMP-dep_synth/lig_dom"/>
</dbReference>
<organism evidence="5">
    <name type="scientific">uncultured Sulfurovum sp</name>
    <dbReference type="NCBI Taxonomy" id="269237"/>
    <lineage>
        <taxon>Bacteria</taxon>
        <taxon>Pseudomonadati</taxon>
        <taxon>Campylobacterota</taxon>
        <taxon>Epsilonproteobacteria</taxon>
        <taxon>Campylobacterales</taxon>
        <taxon>Sulfurovaceae</taxon>
        <taxon>Sulfurovum</taxon>
        <taxon>environmental samples</taxon>
    </lineage>
</organism>
<evidence type="ECO:0000313" key="5">
    <source>
        <dbReference type="EMBL" id="CAA6801207.1"/>
    </source>
</evidence>
<dbReference type="SUPFAM" id="SSF56801">
    <property type="entry name" value="Acetyl-CoA synthetase-like"/>
    <property type="match status" value="1"/>
</dbReference>
<dbReference type="InterPro" id="IPR036736">
    <property type="entry name" value="ACP-like_sf"/>
</dbReference>
<dbReference type="InterPro" id="IPR009081">
    <property type="entry name" value="PP-bd_ACP"/>
</dbReference>